<name>X1U2K6_9ZZZZ</name>
<proteinExistence type="predicted"/>
<dbReference type="SUPFAM" id="SSF56317">
    <property type="entry name" value="Carbon-nitrogen hydrolase"/>
    <property type="match status" value="1"/>
</dbReference>
<dbReference type="Gene3D" id="3.60.110.10">
    <property type="entry name" value="Carbon-nitrogen hydrolase"/>
    <property type="match status" value="1"/>
</dbReference>
<evidence type="ECO:0000259" key="1">
    <source>
        <dbReference type="Pfam" id="PF00795"/>
    </source>
</evidence>
<reference evidence="2" key="1">
    <citation type="journal article" date="2014" name="Front. Microbiol.">
        <title>High frequency of phylogenetically diverse reductive dehalogenase-homologous genes in deep subseafloor sedimentary metagenomes.</title>
        <authorList>
            <person name="Kawai M."/>
            <person name="Futagami T."/>
            <person name="Toyoda A."/>
            <person name="Takaki Y."/>
            <person name="Nishi S."/>
            <person name="Hori S."/>
            <person name="Arai W."/>
            <person name="Tsubouchi T."/>
            <person name="Morono Y."/>
            <person name="Uchiyama I."/>
            <person name="Ito T."/>
            <person name="Fujiyama A."/>
            <person name="Inagaki F."/>
            <person name="Takami H."/>
        </authorList>
    </citation>
    <scope>NUCLEOTIDE SEQUENCE</scope>
    <source>
        <strain evidence="2">Expedition CK06-06</strain>
    </source>
</reference>
<dbReference type="InterPro" id="IPR003010">
    <property type="entry name" value="C-N_Hydrolase"/>
</dbReference>
<organism evidence="2">
    <name type="scientific">marine sediment metagenome</name>
    <dbReference type="NCBI Taxonomy" id="412755"/>
    <lineage>
        <taxon>unclassified sequences</taxon>
        <taxon>metagenomes</taxon>
        <taxon>ecological metagenomes</taxon>
    </lineage>
</organism>
<feature type="non-terminal residue" evidence="2">
    <location>
        <position position="1"/>
    </location>
</feature>
<dbReference type="EMBL" id="BARW01006128">
    <property type="protein sequence ID" value="GAI86504.1"/>
    <property type="molecule type" value="Genomic_DNA"/>
</dbReference>
<comment type="caution">
    <text evidence="2">The sequence shown here is derived from an EMBL/GenBank/DDBJ whole genome shotgun (WGS) entry which is preliminary data.</text>
</comment>
<dbReference type="InterPro" id="IPR036526">
    <property type="entry name" value="C-N_Hydrolase_sf"/>
</dbReference>
<protein>
    <recommendedName>
        <fullName evidence="1">CN hydrolase domain-containing protein</fullName>
    </recommendedName>
</protein>
<evidence type="ECO:0000313" key="2">
    <source>
        <dbReference type="EMBL" id="GAI86504.1"/>
    </source>
</evidence>
<accession>X1U2K6</accession>
<dbReference type="AlphaFoldDB" id="X1U2K6"/>
<feature type="domain" description="CN hydrolase" evidence="1">
    <location>
        <begin position="1"/>
        <end position="109"/>
    </location>
</feature>
<gene>
    <name evidence="2" type="ORF">S12H4_12848</name>
</gene>
<sequence length="113" mass="12309">GLLICADTHKSEILKRMAALKPDLLLVPYGYAAAENEWPGHGKKLEKVVRNTAKKTGAFVVGTNLVGEITKGPWKGRIYGGHSVAVEKTGRIISIAKDWDRDINIVSIKSLSK</sequence>
<dbReference type="Pfam" id="PF00795">
    <property type="entry name" value="CN_hydrolase"/>
    <property type="match status" value="1"/>
</dbReference>